<gene>
    <name evidence="1" type="ORF">EZS28_030590</name>
</gene>
<organism evidence="1 2">
    <name type="scientific">Streblomastix strix</name>
    <dbReference type="NCBI Taxonomy" id="222440"/>
    <lineage>
        <taxon>Eukaryota</taxon>
        <taxon>Metamonada</taxon>
        <taxon>Preaxostyla</taxon>
        <taxon>Oxymonadida</taxon>
        <taxon>Streblomastigidae</taxon>
        <taxon>Streblomastix</taxon>
    </lineage>
</organism>
<name>A0A5J4UV02_9EUKA</name>
<evidence type="ECO:0000313" key="2">
    <source>
        <dbReference type="Proteomes" id="UP000324800"/>
    </source>
</evidence>
<dbReference type="Proteomes" id="UP000324800">
    <property type="component" value="Unassembled WGS sequence"/>
</dbReference>
<dbReference type="AlphaFoldDB" id="A0A5J4UV02"/>
<protein>
    <submittedName>
        <fullName evidence="1">Uncharacterized protein</fullName>
    </submittedName>
</protein>
<reference evidence="1 2" key="1">
    <citation type="submission" date="2019-03" db="EMBL/GenBank/DDBJ databases">
        <title>Single cell metagenomics reveals metabolic interactions within the superorganism composed of flagellate Streblomastix strix and complex community of Bacteroidetes bacteria on its surface.</title>
        <authorList>
            <person name="Treitli S.C."/>
            <person name="Kolisko M."/>
            <person name="Husnik F."/>
            <person name="Keeling P."/>
            <person name="Hampl V."/>
        </authorList>
    </citation>
    <scope>NUCLEOTIDE SEQUENCE [LARGE SCALE GENOMIC DNA]</scope>
    <source>
        <strain evidence="1">ST1C</strain>
    </source>
</reference>
<evidence type="ECO:0000313" key="1">
    <source>
        <dbReference type="EMBL" id="KAA6373882.1"/>
    </source>
</evidence>
<comment type="caution">
    <text evidence="1">The sequence shown here is derived from an EMBL/GenBank/DDBJ whole genome shotgun (WGS) entry which is preliminary data.</text>
</comment>
<sequence length="302" mass="33055">MANLINVSSSQQSCEREKEDADINCSQSLELSQCSDDDNAWLASFRGTKLTSEEEALQTQWRELTAQVLNQYYGREMQEADPTSERATQDTRKMLKDRDLQTNSIGLNSEAVEKLAGILDILSGRETSILAVGIQKQCTADFEALIANKKEIMNNALLTANHMAKVVAGDFQQRREIEVAIPGTKADLSGNAALAGRRQRNAYQQLVRANSFQFGTCIGWKAPLNSIVNSGYNIGFGLVANASGGWGRGVNMNQNTGQNYRLPGKRRYVPNAYGIQQMGIRLRFDAIGPVAAAASTAAPKQE</sequence>
<accession>A0A5J4UV02</accession>
<dbReference type="EMBL" id="SNRW01012391">
    <property type="protein sequence ID" value="KAA6373882.1"/>
    <property type="molecule type" value="Genomic_DNA"/>
</dbReference>
<proteinExistence type="predicted"/>